<organism evidence="2 3">
    <name type="scientific">Cereibacter sphaeroides</name>
    <name type="common">Rhodobacter sphaeroides</name>
    <dbReference type="NCBI Taxonomy" id="1063"/>
    <lineage>
        <taxon>Bacteria</taxon>
        <taxon>Pseudomonadati</taxon>
        <taxon>Pseudomonadota</taxon>
        <taxon>Alphaproteobacteria</taxon>
        <taxon>Rhodobacterales</taxon>
        <taxon>Paracoccaceae</taxon>
        <taxon>Cereibacter</taxon>
    </lineage>
</organism>
<gene>
    <name evidence="2" type="ORF">DI533_07660</name>
</gene>
<dbReference type="InterPro" id="IPR010466">
    <property type="entry name" value="DUF1058"/>
</dbReference>
<evidence type="ECO:0000313" key="3">
    <source>
        <dbReference type="Proteomes" id="UP000248975"/>
    </source>
</evidence>
<name>A0A2W5SEZ0_CERSP</name>
<proteinExistence type="predicted"/>
<feature type="signal peptide" evidence="1">
    <location>
        <begin position="1"/>
        <end position="22"/>
    </location>
</feature>
<dbReference type="AlphaFoldDB" id="A0A2W5SEZ0"/>
<comment type="caution">
    <text evidence="2">The sequence shown here is derived from an EMBL/GenBank/DDBJ whole genome shotgun (WGS) entry which is preliminary data.</text>
</comment>
<evidence type="ECO:0000313" key="2">
    <source>
        <dbReference type="EMBL" id="PZR00437.1"/>
    </source>
</evidence>
<evidence type="ECO:0000256" key="1">
    <source>
        <dbReference type="SAM" id="SignalP"/>
    </source>
</evidence>
<dbReference type="Proteomes" id="UP000248975">
    <property type="component" value="Unassembled WGS sequence"/>
</dbReference>
<evidence type="ECO:0008006" key="4">
    <source>
        <dbReference type="Google" id="ProtNLM"/>
    </source>
</evidence>
<dbReference type="Pfam" id="PF06347">
    <property type="entry name" value="SH3_4"/>
    <property type="match status" value="2"/>
</dbReference>
<sequence length="196" mass="21392">MTNVRWIAIAVATALAVSMAVAEEAKLVPEPQDVVPLASPPETAPAKKVVPRDPNVGSVTNMPLPRFVSLKTNEGNARRGPGLTHRIDWVFTRAGMPLMITAEFENWRRVQDSEGMGGWINYVLLSGVRTALVTQDMAEFRNLPDPNAAVSFQAEMGVVGRILSCEPNWCRMSVDGNRGWVLRSAIWGVAPGEIID</sequence>
<dbReference type="EMBL" id="QFQS01000001">
    <property type="protein sequence ID" value="PZR00437.1"/>
    <property type="molecule type" value="Genomic_DNA"/>
</dbReference>
<feature type="chain" id="PRO_5015957114" description="Aspartyl-trna synthetase" evidence="1">
    <location>
        <begin position="23"/>
        <end position="196"/>
    </location>
</feature>
<accession>A0A2W5SEZ0</accession>
<keyword evidence="1" id="KW-0732">Signal</keyword>
<protein>
    <recommendedName>
        <fullName evidence="4">Aspartyl-trna synthetase</fullName>
    </recommendedName>
</protein>
<reference evidence="2 3" key="1">
    <citation type="submission" date="2017-08" db="EMBL/GenBank/DDBJ databases">
        <title>Infants hospitalized years apart are colonized by the same room-sourced microbial strains.</title>
        <authorList>
            <person name="Brooks B."/>
            <person name="Olm M.R."/>
            <person name="Firek B.A."/>
            <person name="Baker R."/>
            <person name="Thomas B.C."/>
            <person name="Morowitz M.J."/>
            <person name="Banfield J.F."/>
        </authorList>
    </citation>
    <scope>NUCLEOTIDE SEQUENCE [LARGE SCALE GENOMIC DNA]</scope>
    <source>
        <strain evidence="2">S2_003_000_R2_11</strain>
    </source>
</reference>